<evidence type="ECO:0000313" key="2">
    <source>
        <dbReference type="EMBL" id="RRT47322.1"/>
    </source>
</evidence>
<evidence type="ECO:0000313" key="3">
    <source>
        <dbReference type="Proteomes" id="UP000287651"/>
    </source>
</evidence>
<dbReference type="AlphaFoldDB" id="A0A426Y6D1"/>
<protein>
    <submittedName>
        <fullName evidence="2">Uncharacterized protein</fullName>
    </submittedName>
</protein>
<accession>A0A426Y6D1</accession>
<sequence length="55" mass="6817">MFVEIAAELFMNGEIVQRPPDRQRRIDAATTHRNDRDRPRYNDRTRYVRRRESQR</sequence>
<evidence type="ECO:0000256" key="1">
    <source>
        <dbReference type="SAM" id="MobiDB-lite"/>
    </source>
</evidence>
<dbReference type="Proteomes" id="UP000287651">
    <property type="component" value="Unassembled WGS sequence"/>
</dbReference>
<dbReference type="EMBL" id="AMZH03014625">
    <property type="protein sequence ID" value="RRT47322.1"/>
    <property type="molecule type" value="Genomic_DNA"/>
</dbReference>
<name>A0A426Y6D1_ENSVE</name>
<organism evidence="2 3">
    <name type="scientific">Ensete ventricosum</name>
    <name type="common">Abyssinian banana</name>
    <name type="synonym">Musa ensete</name>
    <dbReference type="NCBI Taxonomy" id="4639"/>
    <lineage>
        <taxon>Eukaryota</taxon>
        <taxon>Viridiplantae</taxon>
        <taxon>Streptophyta</taxon>
        <taxon>Embryophyta</taxon>
        <taxon>Tracheophyta</taxon>
        <taxon>Spermatophyta</taxon>
        <taxon>Magnoliopsida</taxon>
        <taxon>Liliopsida</taxon>
        <taxon>Zingiberales</taxon>
        <taxon>Musaceae</taxon>
        <taxon>Ensete</taxon>
    </lineage>
</organism>
<gene>
    <name evidence="2" type="ORF">B296_00053817</name>
</gene>
<reference evidence="2 3" key="1">
    <citation type="journal article" date="2014" name="Agronomy (Basel)">
        <title>A Draft Genome Sequence for Ensete ventricosum, the Drought-Tolerant Tree Against Hunger.</title>
        <authorList>
            <person name="Harrison J."/>
            <person name="Moore K.A."/>
            <person name="Paszkiewicz K."/>
            <person name="Jones T."/>
            <person name="Grant M."/>
            <person name="Ambacheew D."/>
            <person name="Muzemil S."/>
            <person name="Studholme D.J."/>
        </authorList>
    </citation>
    <scope>NUCLEOTIDE SEQUENCE [LARGE SCALE GENOMIC DNA]</scope>
</reference>
<feature type="region of interest" description="Disordered" evidence="1">
    <location>
        <begin position="20"/>
        <end position="55"/>
    </location>
</feature>
<comment type="caution">
    <text evidence="2">The sequence shown here is derived from an EMBL/GenBank/DDBJ whole genome shotgun (WGS) entry which is preliminary data.</text>
</comment>
<proteinExistence type="predicted"/>